<protein>
    <recommendedName>
        <fullName evidence="4">DUF2470 domain-containing protein</fullName>
    </recommendedName>
</protein>
<sequence length="203" mass="22880">MPSKIDLRDILIHYGPVDESIINNRKKITLVGYERDHVLLEFFQIGSLAAYPIKIKYDTSLPSASGSGSGPVAKVRAMARNAALKLGHPIPRTHQVVCPSSVQEGFMYGLLLVLAITKFKPQWIRVLGSYKGLSAISNLLLNHGKQFFSVIYGIHVIEILFVMIPALIKYRVPYKNWPSWIIMNFIEGFYSLLRFNSLTDSDI</sequence>
<keyword evidence="1" id="KW-1133">Transmembrane helix</keyword>
<feature type="transmembrane region" description="Helical" evidence="1">
    <location>
        <begin position="147"/>
        <end position="168"/>
    </location>
</feature>
<dbReference type="RefSeq" id="XP_043047743.1">
    <property type="nucleotide sequence ID" value="XM_043192688.1"/>
</dbReference>
<dbReference type="AlphaFoldDB" id="A0A9P8AH05"/>
<keyword evidence="1" id="KW-0812">Transmembrane</keyword>
<evidence type="ECO:0000313" key="2">
    <source>
        <dbReference type="EMBL" id="KAG7192193.1"/>
    </source>
</evidence>
<dbReference type="PANTHER" id="PTHR37783:SF1">
    <property type="entry name" value="MEMBRANE PROTEIN, PUTATIVE (AFU_ORTHOLOGUE AFUA_1G04315)-RELATED"/>
    <property type="match status" value="1"/>
</dbReference>
<name>A0A9P8AH05_9ASCO</name>
<proteinExistence type="predicted"/>
<keyword evidence="1" id="KW-0472">Membrane</keyword>
<comment type="caution">
    <text evidence="2">The sequence shown here is derived from an EMBL/GenBank/DDBJ whole genome shotgun (WGS) entry which is preliminary data.</text>
</comment>
<organism evidence="2 3">
    <name type="scientific">Scheffersomyces spartinae</name>
    <dbReference type="NCBI Taxonomy" id="45513"/>
    <lineage>
        <taxon>Eukaryota</taxon>
        <taxon>Fungi</taxon>
        <taxon>Dikarya</taxon>
        <taxon>Ascomycota</taxon>
        <taxon>Saccharomycotina</taxon>
        <taxon>Pichiomycetes</taxon>
        <taxon>Debaryomycetaceae</taxon>
        <taxon>Scheffersomyces</taxon>
    </lineage>
</organism>
<keyword evidence="3" id="KW-1185">Reference proteome</keyword>
<evidence type="ECO:0008006" key="4">
    <source>
        <dbReference type="Google" id="ProtNLM"/>
    </source>
</evidence>
<dbReference type="OrthoDB" id="5553410at2759"/>
<gene>
    <name evidence="2" type="ORF">KQ657_001909</name>
</gene>
<dbReference type="GeneID" id="66115283"/>
<evidence type="ECO:0000313" key="3">
    <source>
        <dbReference type="Proteomes" id="UP000790833"/>
    </source>
</evidence>
<dbReference type="PANTHER" id="PTHR37783">
    <property type="entry name" value="MEMBRANE PROTEIN, PUTATIVE (AFU_ORTHOLOGUE AFUA_1G04315)-RELATED"/>
    <property type="match status" value="1"/>
</dbReference>
<reference evidence="2" key="1">
    <citation type="submission" date="2021-03" db="EMBL/GenBank/DDBJ databases">
        <authorList>
            <person name="Palmer J.M."/>
        </authorList>
    </citation>
    <scope>NUCLEOTIDE SEQUENCE</scope>
    <source>
        <strain evidence="2">ARV_011</strain>
    </source>
</reference>
<evidence type="ECO:0000256" key="1">
    <source>
        <dbReference type="SAM" id="Phobius"/>
    </source>
</evidence>
<dbReference type="EMBL" id="JAHMUF010000019">
    <property type="protein sequence ID" value="KAG7192193.1"/>
    <property type="molecule type" value="Genomic_DNA"/>
</dbReference>
<dbReference type="Proteomes" id="UP000790833">
    <property type="component" value="Unassembled WGS sequence"/>
</dbReference>
<accession>A0A9P8AH05</accession>